<dbReference type="PRINTS" id="PR00469">
    <property type="entry name" value="PNDRDTASEII"/>
</dbReference>
<gene>
    <name evidence="6" type="ORF">ACFSUC_07080</name>
</gene>
<evidence type="ECO:0000256" key="2">
    <source>
        <dbReference type="ARBA" id="ARBA00011738"/>
    </source>
</evidence>
<dbReference type="SUPFAM" id="SSF51905">
    <property type="entry name" value="FAD/NAD(P)-binding domain"/>
    <property type="match status" value="1"/>
</dbReference>
<comment type="caution">
    <text evidence="6">The sequence shown here is derived from an EMBL/GenBank/DDBJ whole genome shotgun (WGS) entry which is preliminary data.</text>
</comment>
<dbReference type="InterPro" id="IPR023753">
    <property type="entry name" value="FAD/NAD-binding_dom"/>
</dbReference>
<evidence type="ECO:0000256" key="4">
    <source>
        <dbReference type="ARBA" id="ARBA00023002"/>
    </source>
</evidence>
<evidence type="ECO:0000256" key="3">
    <source>
        <dbReference type="ARBA" id="ARBA00022630"/>
    </source>
</evidence>
<dbReference type="PRINTS" id="PR00368">
    <property type="entry name" value="FADPNR"/>
</dbReference>
<keyword evidence="7" id="KW-1185">Reference proteome</keyword>
<feature type="domain" description="FAD/NAD(P)-binding" evidence="5">
    <location>
        <begin position="14"/>
        <end position="299"/>
    </location>
</feature>
<keyword evidence="3" id="KW-0285">Flavoprotein</keyword>
<dbReference type="Gene3D" id="3.50.50.60">
    <property type="entry name" value="FAD/NAD(P)-binding domain"/>
    <property type="match status" value="2"/>
</dbReference>
<dbReference type="InterPro" id="IPR036188">
    <property type="entry name" value="FAD/NAD-bd_sf"/>
</dbReference>
<dbReference type="EMBL" id="JBHUMM010000010">
    <property type="protein sequence ID" value="MFD2671367.1"/>
    <property type="molecule type" value="Genomic_DNA"/>
</dbReference>
<comment type="cofactor">
    <cofactor evidence="1">
        <name>FAD</name>
        <dbReference type="ChEBI" id="CHEBI:57692"/>
    </cofactor>
</comment>
<evidence type="ECO:0000313" key="7">
    <source>
        <dbReference type="Proteomes" id="UP001597497"/>
    </source>
</evidence>
<proteinExistence type="predicted"/>
<comment type="subunit">
    <text evidence="2">Homodimer.</text>
</comment>
<reference evidence="7" key="1">
    <citation type="journal article" date="2019" name="Int. J. Syst. Evol. Microbiol.">
        <title>The Global Catalogue of Microorganisms (GCM) 10K type strain sequencing project: providing services to taxonomists for standard genome sequencing and annotation.</title>
        <authorList>
            <consortium name="The Broad Institute Genomics Platform"/>
            <consortium name="The Broad Institute Genome Sequencing Center for Infectious Disease"/>
            <person name="Wu L."/>
            <person name="Ma J."/>
        </authorList>
    </citation>
    <scope>NUCLEOTIDE SEQUENCE [LARGE SCALE GENOMIC DNA]</scope>
    <source>
        <strain evidence="7">KCTC 33676</strain>
    </source>
</reference>
<dbReference type="RefSeq" id="WP_379928824.1">
    <property type="nucleotide sequence ID" value="NZ_JBHUMM010000010.1"/>
</dbReference>
<evidence type="ECO:0000259" key="5">
    <source>
        <dbReference type="Pfam" id="PF07992"/>
    </source>
</evidence>
<accession>A0ABW5RBA8</accession>
<protein>
    <submittedName>
        <fullName evidence="6">NAD(P)/FAD-dependent oxidoreductase</fullName>
    </submittedName>
</protein>
<evidence type="ECO:0000256" key="1">
    <source>
        <dbReference type="ARBA" id="ARBA00001974"/>
    </source>
</evidence>
<name>A0ABW5RBA8_9BACL</name>
<sequence length="320" mass="35081">MTRGRETACSKAEAIVIGGGIAGLQASIQLSRYRHVTICFDKGYARSHRCKQYRNILGYPDGVSGQSLREAGRQQLQGSSVEIRAERVTDLSMTGTQEEPGFRLQTDQGRTYTARVVLLSAGVEDRLPSITGLPDCLGLSVYICPDCDGYEVFEQPAAVIGTGQAAIHMLQELVSYTDELVWIVQEPFTQPLTSAQQAWLCSAPVRVYHSPVTDISHEEGHMQALRLGNGEVIRISKAFLAMGGNQVNTRLARQVGAKSMDNLHLYTESRTKMTSIPGLWAAGDVGYHSEQLVIAMGEGAQAAIWMHRWLMGKRPPSKSE</sequence>
<dbReference type="PANTHER" id="PTHR48105">
    <property type="entry name" value="THIOREDOXIN REDUCTASE 1-RELATED-RELATED"/>
    <property type="match status" value="1"/>
</dbReference>
<dbReference type="Pfam" id="PF07992">
    <property type="entry name" value="Pyr_redox_2"/>
    <property type="match status" value="1"/>
</dbReference>
<evidence type="ECO:0000313" key="6">
    <source>
        <dbReference type="EMBL" id="MFD2671367.1"/>
    </source>
</evidence>
<organism evidence="6 7">
    <name type="scientific">Marinicrinis sediminis</name>
    <dbReference type="NCBI Taxonomy" id="1652465"/>
    <lineage>
        <taxon>Bacteria</taxon>
        <taxon>Bacillati</taxon>
        <taxon>Bacillota</taxon>
        <taxon>Bacilli</taxon>
        <taxon>Bacillales</taxon>
        <taxon>Paenibacillaceae</taxon>
    </lineage>
</organism>
<dbReference type="Proteomes" id="UP001597497">
    <property type="component" value="Unassembled WGS sequence"/>
</dbReference>
<dbReference type="InterPro" id="IPR050097">
    <property type="entry name" value="Ferredoxin-NADP_redctase_2"/>
</dbReference>
<keyword evidence="4" id="KW-0560">Oxidoreductase</keyword>